<keyword evidence="1" id="KW-0175">Coiled coil</keyword>
<dbReference type="Proteomes" id="UP000494106">
    <property type="component" value="Unassembled WGS sequence"/>
</dbReference>
<keyword evidence="3" id="KW-1185">Reference proteome</keyword>
<accession>A0A8S1ACD0</accession>
<feature type="coiled-coil region" evidence="1">
    <location>
        <begin position="43"/>
        <end position="84"/>
    </location>
</feature>
<evidence type="ECO:0000256" key="1">
    <source>
        <dbReference type="SAM" id="Coils"/>
    </source>
</evidence>
<name>A0A8S1ACD0_ARCPL</name>
<gene>
    <name evidence="2" type="ORF">APLA_LOCUS9800</name>
</gene>
<sequence>MDDFNNINTQKRHNKQYLDCSYKHELDISYQSQPNSCMKSEEYIALEQEISKLKLELQTANDEIDNLNLENTSLKKDIRDYQHKLKLFKSVGIGSSNSGNLTPVKFYSPQYRRRFKCTNSLPKTSSRELPISTVSHPITSYEHSNASHFSLKSNFNMNISYDSLVNATDCDLVFFERAQRTASSPRSENKINIDMATIVDSPMNGTINISQMALLNQDLNFKINSSDLKKCECKQEEQSTAKHRLFIFADQNGYGIRKLLQNLLGNSFTVTSLIKPGAPLREILKTCVTTCHDLTFSDYVLVWGGSNDDNPMELQSVLYYTLNQMKNTNILIGKIYKN</sequence>
<dbReference type="EMBL" id="CADEBC010000520">
    <property type="protein sequence ID" value="CAB3244127.1"/>
    <property type="molecule type" value="Genomic_DNA"/>
</dbReference>
<evidence type="ECO:0000313" key="2">
    <source>
        <dbReference type="EMBL" id="CAB3244127.1"/>
    </source>
</evidence>
<comment type="caution">
    <text evidence="2">The sequence shown here is derived from an EMBL/GenBank/DDBJ whole genome shotgun (WGS) entry which is preliminary data.</text>
</comment>
<proteinExistence type="predicted"/>
<evidence type="ECO:0000313" key="3">
    <source>
        <dbReference type="Proteomes" id="UP000494106"/>
    </source>
</evidence>
<dbReference type="AlphaFoldDB" id="A0A8S1ACD0"/>
<reference evidence="2 3" key="1">
    <citation type="submission" date="2020-04" db="EMBL/GenBank/DDBJ databases">
        <authorList>
            <person name="Wallbank WR R."/>
            <person name="Pardo Diaz C."/>
            <person name="Kozak K."/>
            <person name="Martin S."/>
            <person name="Jiggins C."/>
            <person name="Moest M."/>
            <person name="Warren A I."/>
            <person name="Byers J.R.P. K."/>
            <person name="Montejo-Kovacevich G."/>
            <person name="Yen C E."/>
        </authorList>
    </citation>
    <scope>NUCLEOTIDE SEQUENCE [LARGE SCALE GENOMIC DNA]</scope>
</reference>
<organism evidence="2 3">
    <name type="scientific">Arctia plantaginis</name>
    <name type="common">Wood tiger moth</name>
    <name type="synonym">Phalaena plantaginis</name>
    <dbReference type="NCBI Taxonomy" id="874455"/>
    <lineage>
        <taxon>Eukaryota</taxon>
        <taxon>Metazoa</taxon>
        <taxon>Ecdysozoa</taxon>
        <taxon>Arthropoda</taxon>
        <taxon>Hexapoda</taxon>
        <taxon>Insecta</taxon>
        <taxon>Pterygota</taxon>
        <taxon>Neoptera</taxon>
        <taxon>Endopterygota</taxon>
        <taxon>Lepidoptera</taxon>
        <taxon>Glossata</taxon>
        <taxon>Ditrysia</taxon>
        <taxon>Noctuoidea</taxon>
        <taxon>Erebidae</taxon>
        <taxon>Arctiinae</taxon>
        <taxon>Arctia</taxon>
    </lineage>
</organism>
<dbReference type="OrthoDB" id="7490061at2759"/>
<protein>
    <submittedName>
        <fullName evidence="2">Uncharacterized protein</fullName>
    </submittedName>
</protein>